<evidence type="ECO:0000256" key="1">
    <source>
        <dbReference type="SAM" id="MobiDB-lite"/>
    </source>
</evidence>
<dbReference type="EMBL" id="KE163107">
    <property type="protein sequence ID" value="EPQ10892.1"/>
    <property type="molecule type" value="Genomic_DNA"/>
</dbReference>
<feature type="region of interest" description="Disordered" evidence="1">
    <location>
        <begin position="130"/>
        <end position="155"/>
    </location>
</feature>
<keyword evidence="3" id="KW-1185">Reference proteome</keyword>
<evidence type="ECO:0000313" key="2">
    <source>
        <dbReference type="EMBL" id="EPQ10892.1"/>
    </source>
</evidence>
<accession>S7PR52</accession>
<name>S7PR52_MYOBR</name>
<reference evidence="2 3" key="1">
    <citation type="journal article" date="2013" name="Nat. Commun.">
        <title>Genome analysis reveals insights into physiology and longevity of the Brandt's bat Myotis brandtii.</title>
        <authorList>
            <person name="Seim I."/>
            <person name="Fang X."/>
            <person name="Xiong Z."/>
            <person name="Lobanov A.V."/>
            <person name="Huang Z."/>
            <person name="Ma S."/>
            <person name="Feng Y."/>
            <person name="Turanov A.A."/>
            <person name="Zhu Y."/>
            <person name="Lenz T.L."/>
            <person name="Gerashchenko M.V."/>
            <person name="Fan D."/>
            <person name="Hee Yim S."/>
            <person name="Yao X."/>
            <person name="Jordan D."/>
            <person name="Xiong Y."/>
            <person name="Ma Y."/>
            <person name="Lyapunov A.N."/>
            <person name="Chen G."/>
            <person name="Kulakova O.I."/>
            <person name="Sun Y."/>
            <person name="Lee S.G."/>
            <person name="Bronson R.T."/>
            <person name="Moskalev A.A."/>
            <person name="Sunyaev S.R."/>
            <person name="Zhang G."/>
            <person name="Krogh A."/>
            <person name="Wang J."/>
            <person name="Gladyshev V.N."/>
        </authorList>
    </citation>
    <scope>NUCLEOTIDE SEQUENCE [LARGE SCALE GENOMIC DNA]</scope>
</reference>
<sequence length="314" mass="34048">MADGQSQARFSKNKEQEHKATHCNPLVGFESSLYYCHQKSPPSLGSPQMDRCQKGGCRGATGFTPERLNQVVGESRVGPRMGTTIHCTHTHTHTHTDIFAEPYIIHLIYRKYIYLYYTQAVTLQEGQAPRQGLGTRGRGGSRRGAALGDGGPIPPQTLDRAVTLQEGRAPRQGLGTRGWGHVEAQRWETADQPIPPQTLERGAPPSCSLESKGVLVQGWGPRGGNKWGFLVTWGRPGTLEKSLKIKNHQGRLEGGGNASPLGISLSVLHPRVDLEPHPGRRPSLGRVSVRSEAGGLDPEPLALCLTLDKSPSSS</sequence>
<gene>
    <name evidence="2" type="ORF">D623_10014015</name>
</gene>
<proteinExistence type="predicted"/>
<dbReference type="Proteomes" id="UP000052978">
    <property type="component" value="Unassembled WGS sequence"/>
</dbReference>
<organism evidence="2 3">
    <name type="scientific">Myotis brandtii</name>
    <name type="common">Brandt's bat</name>
    <dbReference type="NCBI Taxonomy" id="109478"/>
    <lineage>
        <taxon>Eukaryota</taxon>
        <taxon>Metazoa</taxon>
        <taxon>Chordata</taxon>
        <taxon>Craniata</taxon>
        <taxon>Vertebrata</taxon>
        <taxon>Euteleostomi</taxon>
        <taxon>Mammalia</taxon>
        <taxon>Eutheria</taxon>
        <taxon>Laurasiatheria</taxon>
        <taxon>Chiroptera</taxon>
        <taxon>Yangochiroptera</taxon>
        <taxon>Vespertilionidae</taxon>
        <taxon>Myotis</taxon>
    </lineage>
</organism>
<protein>
    <submittedName>
        <fullName evidence="2">Uncharacterized protein</fullName>
    </submittedName>
</protein>
<evidence type="ECO:0000313" key="3">
    <source>
        <dbReference type="Proteomes" id="UP000052978"/>
    </source>
</evidence>
<feature type="region of interest" description="Disordered" evidence="1">
    <location>
        <begin position="272"/>
        <end position="314"/>
    </location>
</feature>
<dbReference type="AlphaFoldDB" id="S7PR52"/>